<evidence type="ECO:0000313" key="2">
    <source>
        <dbReference type="EMBL" id="RMI85017.1"/>
    </source>
</evidence>
<evidence type="ECO:0000256" key="1">
    <source>
        <dbReference type="SAM" id="Coils"/>
    </source>
</evidence>
<gene>
    <name evidence="2" type="ORF">D9V42_09170</name>
</gene>
<dbReference type="InterPro" id="IPR021358">
    <property type="entry name" value="DUF2977"/>
</dbReference>
<comment type="caution">
    <text evidence="2">The sequence shown here is derived from an EMBL/GenBank/DDBJ whole genome shotgun (WGS) entry which is preliminary data.</text>
</comment>
<feature type="coiled-coil region" evidence="1">
    <location>
        <begin position="87"/>
        <end position="114"/>
    </location>
</feature>
<dbReference type="EMBL" id="RCVN01000008">
    <property type="protein sequence ID" value="RMI85017.1"/>
    <property type="molecule type" value="Genomic_DNA"/>
</dbReference>
<dbReference type="RefSeq" id="WP_122064614.1">
    <property type="nucleotide sequence ID" value="NZ_JAHCSS010000011.1"/>
</dbReference>
<keyword evidence="3" id="KW-1185">Reference proteome</keyword>
<proteinExistence type="predicted"/>
<evidence type="ECO:0000313" key="3">
    <source>
        <dbReference type="Proteomes" id="UP000269505"/>
    </source>
</evidence>
<protein>
    <submittedName>
        <fullName evidence="2">DUF2977 domain-containing protein</fullName>
    </submittedName>
</protein>
<organism evidence="2 3">
    <name type="scientific">Staphylococcus pseudoxylosus</name>
    <dbReference type="NCBI Taxonomy" id="2282419"/>
    <lineage>
        <taxon>Bacteria</taxon>
        <taxon>Bacillati</taxon>
        <taxon>Bacillota</taxon>
        <taxon>Bacilli</taxon>
        <taxon>Bacillales</taxon>
        <taxon>Staphylococcaceae</taxon>
        <taxon>Staphylococcus</taxon>
    </lineage>
</organism>
<dbReference type="Proteomes" id="UP000269505">
    <property type="component" value="Unassembled WGS sequence"/>
</dbReference>
<keyword evidence="1" id="KW-0175">Coiled coil</keyword>
<name>A0AAQ0S6N1_9STAP</name>
<dbReference type="Pfam" id="PF11192">
    <property type="entry name" value="DUF2977"/>
    <property type="match status" value="1"/>
</dbReference>
<accession>A0AAQ0S6N1</accession>
<sequence>MRILVNSSDIIIAFAIVGGFDGDIEISDEGLPSNFVETFKPGYYLYRDGEIKVNTSYKEESETMVIDNPPQDIDSLRIMVATLQKQSVQSNLKIVSLENKFKELEEKLNKEVGANE</sequence>
<dbReference type="AlphaFoldDB" id="A0AAQ0S6N1"/>
<reference evidence="2 3" key="1">
    <citation type="submission" date="2018-10" db="EMBL/GenBank/DDBJ databases">
        <title>Staphylococcus pseudoxylosus sp. nov., isolated from bovine mastitis.</title>
        <authorList>
            <person name="Macfadyen A.C."/>
            <person name="Leroy S."/>
            <person name="Harrison E.M."/>
            <person name="Parkhill J."/>
            <person name="Holmes M.A."/>
            <person name="Paterson G.K."/>
        </authorList>
    </citation>
    <scope>NUCLEOTIDE SEQUENCE [LARGE SCALE GENOMIC DNA]</scope>
    <source>
        <strain evidence="2 3">S04009</strain>
    </source>
</reference>